<dbReference type="Proteomes" id="UP001432322">
    <property type="component" value="Unassembled WGS sequence"/>
</dbReference>
<dbReference type="EMBL" id="BTSY01000001">
    <property type="protein sequence ID" value="GMT10509.1"/>
    <property type="molecule type" value="Genomic_DNA"/>
</dbReference>
<dbReference type="PROSITE" id="PS01180">
    <property type="entry name" value="CUB"/>
    <property type="match status" value="1"/>
</dbReference>
<comment type="caution">
    <text evidence="4">The sequence shown here is derived from an EMBL/GenBank/DDBJ whole genome shotgun (WGS) entry which is preliminary data.</text>
</comment>
<comment type="caution">
    <text evidence="2">Lacks conserved residue(s) required for the propagation of feature annotation.</text>
</comment>
<feature type="domain" description="CUB" evidence="3">
    <location>
        <begin position="25"/>
        <end position="80"/>
    </location>
</feature>
<keyword evidence="1" id="KW-1015">Disulfide bond</keyword>
<evidence type="ECO:0000313" key="4">
    <source>
        <dbReference type="EMBL" id="GMT10509.1"/>
    </source>
</evidence>
<feature type="non-terminal residue" evidence="4">
    <location>
        <position position="1"/>
    </location>
</feature>
<evidence type="ECO:0000259" key="3">
    <source>
        <dbReference type="PROSITE" id="PS01180"/>
    </source>
</evidence>
<proteinExistence type="predicted"/>
<protein>
    <recommendedName>
        <fullName evidence="3">CUB domain-containing protein</fullName>
    </recommendedName>
</protein>
<name>A0AAV5UXQ8_9BILA</name>
<evidence type="ECO:0000256" key="2">
    <source>
        <dbReference type="PROSITE-ProRule" id="PRU00059"/>
    </source>
</evidence>
<evidence type="ECO:0000256" key="1">
    <source>
        <dbReference type="ARBA" id="ARBA00023157"/>
    </source>
</evidence>
<accession>A0AAV5UXQ8</accession>
<organism evidence="4 5">
    <name type="scientific">Pristionchus fissidentatus</name>
    <dbReference type="NCBI Taxonomy" id="1538716"/>
    <lineage>
        <taxon>Eukaryota</taxon>
        <taxon>Metazoa</taxon>
        <taxon>Ecdysozoa</taxon>
        <taxon>Nematoda</taxon>
        <taxon>Chromadorea</taxon>
        <taxon>Rhabditida</taxon>
        <taxon>Rhabditina</taxon>
        <taxon>Diplogasteromorpha</taxon>
        <taxon>Diplogasteroidea</taxon>
        <taxon>Neodiplogasteridae</taxon>
        <taxon>Pristionchus</taxon>
    </lineage>
</organism>
<feature type="non-terminal residue" evidence="4">
    <location>
        <position position="80"/>
    </location>
</feature>
<reference evidence="4" key="1">
    <citation type="submission" date="2023-10" db="EMBL/GenBank/DDBJ databases">
        <title>Genome assembly of Pristionchus species.</title>
        <authorList>
            <person name="Yoshida K."/>
            <person name="Sommer R.J."/>
        </authorList>
    </citation>
    <scope>NUCLEOTIDE SEQUENCE</scope>
    <source>
        <strain evidence="4">RS5133</strain>
    </source>
</reference>
<gene>
    <name evidence="4" type="ORF">PFISCL1PPCAC_1806</name>
</gene>
<evidence type="ECO:0000313" key="5">
    <source>
        <dbReference type="Proteomes" id="UP001432322"/>
    </source>
</evidence>
<keyword evidence="5" id="KW-1185">Reference proteome</keyword>
<dbReference type="AlphaFoldDB" id="A0AAV5UXQ8"/>
<sequence>ARAMIRHRGKEGTFKFKWMMTQRTCHSHITASQGIIKFDRTDSLEYKRCSWSISAPKSTDYIEFDIPAIEMRSNSTLNCL</sequence>
<dbReference type="InterPro" id="IPR000859">
    <property type="entry name" value="CUB_dom"/>
</dbReference>